<dbReference type="EMBL" id="MU151117">
    <property type="protein sequence ID" value="KAF9449902.1"/>
    <property type="molecule type" value="Genomic_DNA"/>
</dbReference>
<gene>
    <name evidence="1" type="ORF">P691DRAFT_811464</name>
</gene>
<evidence type="ECO:0000313" key="1">
    <source>
        <dbReference type="EMBL" id="KAF9449902.1"/>
    </source>
</evidence>
<accession>A0A9P6C3B4</accession>
<comment type="caution">
    <text evidence="1">The sequence shown here is derived from an EMBL/GenBank/DDBJ whole genome shotgun (WGS) entry which is preliminary data.</text>
</comment>
<reference evidence="1" key="1">
    <citation type="submission" date="2020-11" db="EMBL/GenBank/DDBJ databases">
        <authorList>
            <consortium name="DOE Joint Genome Institute"/>
            <person name="Ahrendt S."/>
            <person name="Riley R."/>
            <person name="Andreopoulos W."/>
            <person name="Labutti K."/>
            <person name="Pangilinan J."/>
            <person name="Ruiz-Duenas F.J."/>
            <person name="Barrasa J.M."/>
            <person name="Sanchez-Garcia M."/>
            <person name="Camarero S."/>
            <person name="Miyauchi S."/>
            <person name="Serrano A."/>
            <person name="Linde D."/>
            <person name="Babiker R."/>
            <person name="Drula E."/>
            <person name="Ayuso-Fernandez I."/>
            <person name="Pacheco R."/>
            <person name="Padilla G."/>
            <person name="Ferreira P."/>
            <person name="Barriuso J."/>
            <person name="Kellner H."/>
            <person name="Castanera R."/>
            <person name="Alfaro M."/>
            <person name="Ramirez L."/>
            <person name="Pisabarro A.G."/>
            <person name="Kuo A."/>
            <person name="Tritt A."/>
            <person name="Lipzen A."/>
            <person name="He G."/>
            <person name="Yan M."/>
            <person name="Ng V."/>
            <person name="Cullen D."/>
            <person name="Martin F."/>
            <person name="Rosso M.-N."/>
            <person name="Henrissat B."/>
            <person name="Hibbett D."/>
            <person name="Martinez A.T."/>
            <person name="Grigoriev I.V."/>
        </authorList>
    </citation>
    <scope>NUCLEOTIDE SEQUENCE</scope>
    <source>
        <strain evidence="1">MF-IS2</strain>
    </source>
</reference>
<evidence type="ECO:0000313" key="2">
    <source>
        <dbReference type="Proteomes" id="UP000807342"/>
    </source>
</evidence>
<dbReference type="AlphaFoldDB" id="A0A9P6C3B4"/>
<organism evidence="1 2">
    <name type="scientific">Macrolepiota fuliginosa MF-IS2</name>
    <dbReference type="NCBI Taxonomy" id="1400762"/>
    <lineage>
        <taxon>Eukaryota</taxon>
        <taxon>Fungi</taxon>
        <taxon>Dikarya</taxon>
        <taxon>Basidiomycota</taxon>
        <taxon>Agaricomycotina</taxon>
        <taxon>Agaricomycetes</taxon>
        <taxon>Agaricomycetidae</taxon>
        <taxon>Agaricales</taxon>
        <taxon>Agaricineae</taxon>
        <taxon>Agaricaceae</taxon>
        <taxon>Macrolepiota</taxon>
    </lineage>
</organism>
<proteinExistence type="predicted"/>
<keyword evidence="2" id="KW-1185">Reference proteome</keyword>
<dbReference type="OrthoDB" id="613763at2759"/>
<dbReference type="Proteomes" id="UP000807342">
    <property type="component" value="Unassembled WGS sequence"/>
</dbReference>
<protein>
    <submittedName>
        <fullName evidence="1">Uncharacterized protein</fullName>
    </submittedName>
</protein>
<sequence length="289" mass="32073">MSLPQELLDNDLLALTRTSSSLSHIAQRHLFTTISLGTTTKNPLLVVLLARNPRLARCVRSFQIRLEHRSPVFKSFYNVLATALANMTGLTSLELYLRSSSVLHKIIDDPDVVYPRLRQFKCSFPFDASVVRFLAKTPNLSSLSLDYIPSPSTTPLPLCIPPAIVPHLTELAGPLHAAMDLVPGRPLASVQLHDGDLTEEIVETLANTTSSLVFFSASTSSPPLPVLRTISYSMNKLMYLRLMSTQNFLDVPDKVSFPVYFAALLVIAHVQLFRHSSSMSQTFFTKFSI</sequence>
<name>A0A9P6C3B4_9AGAR</name>